<dbReference type="AlphaFoldDB" id="A0A9D1M4G9"/>
<gene>
    <name evidence="1" type="ORF">IAD20_05105</name>
</gene>
<comment type="caution">
    <text evidence="1">The sequence shown here is derived from an EMBL/GenBank/DDBJ whole genome shotgun (WGS) entry which is preliminary data.</text>
</comment>
<protein>
    <submittedName>
        <fullName evidence="1">Uncharacterized protein</fullName>
    </submittedName>
</protein>
<evidence type="ECO:0000313" key="1">
    <source>
        <dbReference type="EMBL" id="HIU53439.1"/>
    </source>
</evidence>
<dbReference type="InterPro" id="IPR004260">
    <property type="entry name" value="Pyr-dimer_DNA_glycosylase"/>
</dbReference>
<sequence>MSLWTVHPKYLDKQGLISLWREGLLAQKVLNGELDVKLSNPIWQQFRQAENPLKAIGSYLSFVAAEGARRGYKFSHEKIIYPNFEDYEIPVRPQDLIFEMKHLRDKLKLRDREKWNETSQVEKVEAHPTFRLN</sequence>
<name>A0A9D1M4G9_9PROT</name>
<dbReference type="Proteomes" id="UP000824107">
    <property type="component" value="Unassembled WGS sequence"/>
</dbReference>
<dbReference type="EMBL" id="DVNC01000032">
    <property type="protein sequence ID" value="HIU53439.1"/>
    <property type="molecule type" value="Genomic_DNA"/>
</dbReference>
<reference evidence="1" key="1">
    <citation type="submission" date="2020-10" db="EMBL/GenBank/DDBJ databases">
        <authorList>
            <person name="Gilroy R."/>
        </authorList>
    </citation>
    <scope>NUCLEOTIDE SEQUENCE</scope>
    <source>
        <strain evidence="1">ChiW3-316</strain>
    </source>
</reference>
<organism evidence="1 2">
    <name type="scientific">Candidatus Scatocola faecipullorum</name>
    <dbReference type="NCBI Taxonomy" id="2840917"/>
    <lineage>
        <taxon>Bacteria</taxon>
        <taxon>Pseudomonadati</taxon>
        <taxon>Pseudomonadota</taxon>
        <taxon>Alphaproteobacteria</taxon>
        <taxon>Rhodospirillales</taxon>
        <taxon>Rhodospirillaceae</taxon>
        <taxon>Rhodospirillaceae incertae sedis</taxon>
        <taxon>Candidatus Scatocola</taxon>
    </lineage>
</organism>
<reference evidence="1" key="2">
    <citation type="journal article" date="2021" name="PeerJ">
        <title>Extensive microbial diversity within the chicken gut microbiome revealed by metagenomics and culture.</title>
        <authorList>
            <person name="Gilroy R."/>
            <person name="Ravi A."/>
            <person name="Getino M."/>
            <person name="Pursley I."/>
            <person name="Horton D.L."/>
            <person name="Alikhan N.F."/>
            <person name="Baker D."/>
            <person name="Gharbi K."/>
            <person name="Hall N."/>
            <person name="Watson M."/>
            <person name="Adriaenssens E.M."/>
            <person name="Foster-Nyarko E."/>
            <person name="Jarju S."/>
            <person name="Secka A."/>
            <person name="Antonio M."/>
            <person name="Oren A."/>
            <person name="Chaudhuri R.R."/>
            <person name="La Ragione R."/>
            <person name="Hildebrand F."/>
            <person name="Pallen M.J."/>
        </authorList>
    </citation>
    <scope>NUCLEOTIDE SEQUENCE</scope>
    <source>
        <strain evidence="1">ChiW3-316</strain>
    </source>
</reference>
<evidence type="ECO:0000313" key="2">
    <source>
        <dbReference type="Proteomes" id="UP000824107"/>
    </source>
</evidence>
<dbReference type="Pfam" id="PF03013">
    <property type="entry name" value="Pyr_excise"/>
    <property type="match status" value="1"/>
</dbReference>
<accession>A0A9D1M4G9</accession>
<proteinExistence type="predicted"/>